<reference evidence="2 3" key="2">
    <citation type="submission" date="2018-11" db="EMBL/GenBank/DDBJ databases">
        <authorList>
            <consortium name="Pathogen Informatics"/>
        </authorList>
    </citation>
    <scope>NUCLEOTIDE SEQUENCE [LARGE SCALE GENOMIC DNA]</scope>
    <source>
        <strain evidence="2 3">Egypt</strain>
    </source>
</reference>
<dbReference type="Proteomes" id="UP000272942">
    <property type="component" value="Unassembled WGS sequence"/>
</dbReference>
<keyword evidence="1" id="KW-0812">Transmembrane</keyword>
<evidence type="ECO:0000313" key="4">
    <source>
        <dbReference type="WBParaSite" id="ECPE_0001805101-mRNA-1"/>
    </source>
</evidence>
<keyword evidence="1" id="KW-1133">Transmembrane helix</keyword>
<dbReference type="GO" id="GO:0005789">
    <property type="term" value="C:endoplasmic reticulum membrane"/>
    <property type="evidence" value="ECO:0007669"/>
    <property type="project" value="TreeGrafter"/>
</dbReference>
<evidence type="ECO:0000313" key="3">
    <source>
        <dbReference type="Proteomes" id="UP000272942"/>
    </source>
</evidence>
<keyword evidence="3" id="KW-1185">Reference proteome</keyword>
<dbReference type="SUPFAM" id="SSF53448">
    <property type="entry name" value="Nucleotide-diphospho-sugar transferases"/>
    <property type="match status" value="1"/>
</dbReference>
<dbReference type="AlphaFoldDB" id="A0A183BFM0"/>
<gene>
    <name evidence="2" type="ORF">ECPE_LOCUS18005</name>
</gene>
<dbReference type="WBParaSite" id="ECPE_0001805101-mRNA-1">
    <property type="protein sequence ID" value="ECPE_0001805101-mRNA-1"/>
    <property type="gene ID" value="ECPE_0001805101"/>
</dbReference>
<dbReference type="OrthoDB" id="3784at2759"/>
<sequence>MSSVIFPTGDRTLQLRIMGTLNRDGLFLKSYSPTDKMLRRIFRKFCERPLALIHVVLLTQFVASSLFYLIKFKNSSVYLTNMSVICGSRAHLEREALAKRHPLRNLLMYGFKFCVWSLCVRGVRDTQCGFKLFSRSAARVLFHNLHVERWAFDVDLLYLARHFDMPIVEVPVRWQEIGGTFLTDTLDPFYESALIWMSNLHTKGIIRSSHPPKAPGLFTDKIRVNVTRILVEANAEND</sequence>
<dbReference type="InterPro" id="IPR029044">
    <property type="entry name" value="Nucleotide-diphossugar_trans"/>
</dbReference>
<keyword evidence="1" id="KW-0472">Membrane</keyword>
<dbReference type="PANTHER" id="PTHR10859">
    <property type="entry name" value="GLYCOSYL TRANSFERASE"/>
    <property type="match status" value="1"/>
</dbReference>
<feature type="transmembrane region" description="Helical" evidence="1">
    <location>
        <begin position="49"/>
        <end position="70"/>
    </location>
</feature>
<reference evidence="4" key="1">
    <citation type="submission" date="2016-06" db="UniProtKB">
        <authorList>
            <consortium name="WormBaseParasite"/>
        </authorList>
    </citation>
    <scope>IDENTIFICATION</scope>
</reference>
<dbReference type="EMBL" id="UZAN01073695">
    <property type="protein sequence ID" value="VDP95397.1"/>
    <property type="molecule type" value="Genomic_DNA"/>
</dbReference>
<name>A0A183BFM0_9TREM</name>
<organism evidence="4">
    <name type="scientific">Echinostoma caproni</name>
    <dbReference type="NCBI Taxonomy" id="27848"/>
    <lineage>
        <taxon>Eukaryota</taxon>
        <taxon>Metazoa</taxon>
        <taxon>Spiralia</taxon>
        <taxon>Lophotrochozoa</taxon>
        <taxon>Platyhelminthes</taxon>
        <taxon>Trematoda</taxon>
        <taxon>Digenea</taxon>
        <taxon>Plagiorchiida</taxon>
        <taxon>Echinostomata</taxon>
        <taxon>Echinostomatoidea</taxon>
        <taxon>Echinostomatidae</taxon>
        <taxon>Echinostoma</taxon>
    </lineage>
</organism>
<accession>A0A183BFM0</accession>
<dbReference type="Gene3D" id="3.90.550.10">
    <property type="entry name" value="Spore Coat Polysaccharide Biosynthesis Protein SpsA, Chain A"/>
    <property type="match status" value="1"/>
</dbReference>
<protein>
    <submittedName>
        <fullName evidence="4">Dolichyl-phosphate beta-glucosyltransferase</fullName>
    </submittedName>
</protein>
<evidence type="ECO:0000313" key="2">
    <source>
        <dbReference type="EMBL" id="VDP95397.1"/>
    </source>
</evidence>
<proteinExistence type="predicted"/>
<dbReference type="PANTHER" id="PTHR10859:SF91">
    <property type="entry name" value="DOLICHYL-PHOSPHATE BETA-GLUCOSYLTRANSFERASE"/>
    <property type="match status" value="1"/>
</dbReference>
<dbReference type="GO" id="GO:0006487">
    <property type="term" value="P:protein N-linked glycosylation"/>
    <property type="evidence" value="ECO:0007669"/>
    <property type="project" value="TreeGrafter"/>
</dbReference>
<evidence type="ECO:0000256" key="1">
    <source>
        <dbReference type="SAM" id="Phobius"/>
    </source>
</evidence>